<evidence type="ECO:0000313" key="1">
    <source>
        <dbReference type="EMBL" id="KAG7309872.1"/>
    </source>
</evidence>
<reference evidence="1 2" key="1">
    <citation type="submission" date="2021-06" db="EMBL/GenBank/DDBJ databases">
        <title>A haploid diamondback moth (Plutella xylostella L.) genome assembly resolves 31 chromosomes and identifies a diamide resistance mutation.</title>
        <authorList>
            <person name="Ward C.M."/>
            <person name="Perry K.D."/>
            <person name="Baker G."/>
            <person name="Powis K."/>
            <person name="Heckel D.G."/>
            <person name="Baxter S.W."/>
        </authorList>
    </citation>
    <scope>NUCLEOTIDE SEQUENCE [LARGE SCALE GENOMIC DNA]</scope>
    <source>
        <strain evidence="1 2">LV</strain>
        <tissue evidence="1">Single pupa</tissue>
    </source>
</reference>
<dbReference type="Proteomes" id="UP000823941">
    <property type="component" value="Chromosome 6"/>
</dbReference>
<name>A0ABQ7QXU3_PLUXY</name>
<proteinExistence type="predicted"/>
<gene>
    <name evidence="1" type="ORF">JYU34_004386</name>
</gene>
<sequence length="44" mass="4934">MCAGRLCISCCCEWNRSSASSALNKHVDRKCTSRFVSFACLFLK</sequence>
<dbReference type="EMBL" id="JAHIBW010000006">
    <property type="protein sequence ID" value="KAG7309872.1"/>
    <property type="molecule type" value="Genomic_DNA"/>
</dbReference>
<accession>A0ABQ7QXU3</accession>
<keyword evidence="2" id="KW-1185">Reference proteome</keyword>
<organism evidence="1 2">
    <name type="scientific">Plutella xylostella</name>
    <name type="common">Diamondback moth</name>
    <name type="synonym">Plutella maculipennis</name>
    <dbReference type="NCBI Taxonomy" id="51655"/>
    <lineage>
        <taxon>Eukaryota</taxon>
        <taxon>Metazoa</taxon>
        <taxon>Ecdysozoa</taxon>
        <taxon>Arthropoda</taxon>
        <taxon>Hexapoda</taxon>
        <taxon>Insecta</taxon>
        <taxon>Pterygota</taxon>
        <taxon>Neoptera</taxon>
        <taxon>Endopterygota</taxon>
        <taxon>Lepidoptera</taxon>
        <taxon>Glossata</taxon>
        <taxon>Ditrysia</taxon>
        <taxon>Yponomeutoidea</taxon>
        <taxon>Plutellidae</taxon>
        <taxon>Plutella</taxon>
    </lineage>
</organism>
<comment type="caution">
    <text evidence="1">The sequence shown here is derived from an EMBL/GenBank/DDBJ whole genome shotgun (WGS) entry which is preliminary data.</text>
</comment>
<protein>
    <submittedName>
        <fullName evidence="1">Uncharacterized protein</fullName>
    </submittedName>
</protein>
<evidence type="ECO:0000313" key="2">
    <source>
        <dbReference type="Proteomes" id="UP000823941"/>
    </source>
</evidence>